<protein>
    <submittedName>
        <fullName evidence="2">SMEK domain-containing protein</fullName>
    </submittedName>
</protein>
<evidence type="ECO:0000313" key="2">
    <source>
        <dbReference type="EMBL" id="MCE4540770.1"/>
    </source>
</evidence>
<dbReference type="InterPro" id="IPR047740">
    <property type="entry name" value="SMEK_dom"/>
</dbReference>
<reference evidence="2 3" key="1">
    <citation type="submission" date="2021-12" db="EMBL/GenBank/DDBJ databases">
        <title>Genome seq of p7.</title>
        <authorList>
            <person name="Seo T."/>
        </authorList>
    </citation>
    <scope>NUCLEOTIDE SEQUENCE [LARGE SCALE GENOMIC DNA]</scope>
    <source>
        <strain evidence="2 3">P7</strain>
    </source>
</reference>
<accession>A0ABS8XM30</accession>
<dbReference type="Proteomes" id="UP001201463">
    <property type="component" value="Unassembled WGS sequence"/>
</dbReference>
<proteinExistence type="predicted"/>
<evidence type="ECO:0000259" key="1">
    <source>
        <dbReference type="Pfam" id="PF21941"/>
    </source>
</evidence>
<dbReference type="Pfam" id="PF21941">
    <property type="entry name" value="SMEK_N"/>
    <property type="match status" value="1"/>
</dbReference>
<name>A0ABS8XM30_9BURK</name>
<gene>
    <name evidence="2" type="ORF">LXT12_26425</name>
</gene>
<feature type="domain" description="SMEK" evidence="1">
    <location>
        <begin position="12"/>
        <end position="149"/>
    </location>
</feature>
<sequence length="333" mass="37713">MPIEKARLYQNVVMKLSVLRYMVKSQSKAGKTDLNRDCESFFRDVLNLVYGYSLVNLNDDELNHAAIDLADDSRRLCIQVTATSAVGKLQETMQKFVKHGHDTKYDRLVFLMLADKKNYQPRSFEEFKGKSFFDCKKDVWDIDDVLSQAEKGTVDELKALSDYLDAQLPSITRAIAPTSLLAQAEQVVDKPAKTAAAFLTHFGHTPGAVEWAAEFTALQRLYKKLQALSKNQREFLSFITINGTDSQFKHRRSMVIQTVTQRLQIGEAHTREYYVALEAAGLIEVDSEDRAKSFELTFELESGCDAFTLLQEYLATADKITKAIVDCDFSILD</sequence>
<dbReference type="EMBL" id="JAJTWT010000026">
    <property type="protein sequence ID" value="MCE4540770.1"/>
    <property type="molecule type" value="Genomic_DNA"/>
</dbReference>
<comment type="caution">
    <text evidence="2">The sequence shown here is derived from an EMBL/GenBank/DDBJ whole genome shotgun (WGS) entry which is preliminary data.</text>
</comment>
<dbReference type="NCBIfam" id="NF033859">
    <property type="entry name" value="SMEK_N"/>
    <property type="match status" value="1"/>
</dbReference>
<keyword evidence="3" id="KW-1185">Reference proteome</keyword>
<evidence type="ECO:0000313" key="3">
    <source>
        <dbReference type="Proteomes" id="UP001201463"/>
    </source>
</evidence>
<dbReference type="RefSeq" id="WP_233395489.1">
    <property type="nucleotide sequence ID" value="NZ_JAJTWT010000026.1"/>
</dbReference>
<organism evidence="2 3">
    <name type="scientific">Pelomonas caseinilytica</name>
    <dbReference type="NCBI Taxonomy" id="2906763"/>
    <lineage>
        <taxon>Bacteria</taxon>
        <taxon>Pseudomonadati</taxon>
        <taxon>Pseudomonadota</taxon>
        <taxon>Betaproteobacteria</taxon>
        <taxon>Burkholderiales</taxon>
        <taxon>Sphaerotilaceae</taxon>
        <taxon>Roseateles</taxon>
    </lineage>
</organism>